<sequence>MAKRINCPNWAYLKIYDQNLHGIDTYKRATTVRSEHQLQMAPTFAFVSVTVFIMFYMSGPCVGYGPEPFNCNPENERNYTQISRTIFSTQYEIKTGRWKLYHCGLERKAREYFESSETEVPNPDLGQRAPCPRFAHELEKPQEEDAQMNVFRLAKYAFGNWTDTDEKKKKVEEASLIGCHYHRTNTTGKVVCVFCK</sequence>
<keyword evidence="1" id="KW-0472">Membrane</keyword>
<comment type="caution">
    <text evidence="2">The sequence shown here is derived from an EMBL/GenBank/DDBJ whole genome shotgun (WGS) entry which is preliminary data.</text>
</comment>
<proteinExistence type="predicted"/>
<dbReference type="Proteomes" id="UP000024635">
    <property type="component" value="Unassembled WGS sequence"/>
</dbReference>
<gene>
    <name evidence="2" type="primary">Acey_s0126.g1355</name>
    <name evidence="2" type="ORF">Y032_0126g1355</name>
</gene>
<dbReference type="EMBL" id="JARK01001462">
    <property type="protein sequence ID" value="EYB99014.1"/>
    <property type="molecule type" value="Genomic_DNA"/>
</dbReference>
<dbReference type="OrthoDB" id="5898381at2759"/>
<protein>
    <submittedName>
        <fullName evidence="2">Uncharacterized protein</fullName>
    </submittedName>
</protein>
<organism evidence="2 3">
    <name type="scientific">Ancylostoma ceylanicum</name>
    <dbReference type="NCBI Taxonomy" id="53326"/>
    <lineage>
        <taxon>Eukaryota</taxon>
        <taxon>Metazoa</taxon>
        <taxon>Ecdysozoa</taxon>
        <taxon>Nematoda</taxon>
        <taxon>Chromadorea</taxon>
        <taxon>Rhabditida</taxon>
        <taxon>Rhabditina</taxon>
        <taxon>Rhabditomorpha</taxon>
        <taxon>Strongyloidea</taxon>
        <taxon>Ancylostomatidae</taxon>
        <taxon>Ancylostomatinae</taxon>
        <taxon>Ancylostoma</taxon>
    </lineage>
</organism>
<dbReference type="AlphaFoldDB" id="A0A016T8S0"/>
<accession>A0A016T8S0</accession>
<keyword evidence="1" id="KW-0812">Transmembrane</keyword>
<feature type="transmembrane region" description="Helical" evidence="1">
    <location>
        <begin position="38"/>
        <end position="57"/>
    </location>
</feature>
<keyword evidence="3" id="KW-1185">Reference proteome</keyword>
<keyword evidence="1" id="KW-1133">Transmembrane helix</keyword>
<dbReference type="Pfam" id="PF17641">
    <property type="entry name" value="ASPRs"/>
    <property type="match status" value="1"/>
</dbReference>
<evidence type="ECO:0000256" key="1">
    <source>
        <dbReference type="SAM" id="Phobius"/>
    </source>
</evidence>
<reference evidence="3" key="1">
    <citation type="journal article" date="2015" name="Nat. Genet.">
        <title>The genome and transcriptome of the zoonotic hookworm Ancylostoma ceylanicum identify infection-specific gene families.</title>
        <authorList>
            <person name="Schwarz E.M."/>
            <person name="Hu Y."/>
            <person name="Antoshechkin I."/>
            <person name="Miller M.M."/>
            <person name="Sternberg P.W."/>
            <person name="Aroian R.V."/>
        </authorList>
    </citation>
    <scope>NUCLEOTIDE SEQUENCE</scope>
    <source>
        <strain evidence="3">HY135</strain>
    </source>
</reference>
<dbReference type="InterPro" id="IPR035109">
    <property type="entry name" value="ASPR"/>
</dbReference>
<evidence type="ECO:0000313" key="2">
    <source>
        <dbReference type="EMBL" id="EYB99014.1"/>
    </source>
</evidence>
<name>A0A016T8S0_9BILA</name>
<evidence type="ECO:0000313" key="3">
    <source>
        <dbReference type="Proteomes" id="UP000024635"/>
    </source>
</evidence>